<sequence>MTQLNYFFAGALLVSTLVGTAAASAADRVALVIGNGTYHKVPTLPNPTRDAADISKALERLNFKVTQISNGTAAEMRRAIVEFGRNTEGSDMAVVFYAGHGMEVGGENWLIPTDAELRSDTDVESEAVSLRSINLQVSKARQLGLVILDACRNNPFAAKMQRSLRTRAVTRGLAPTEPTDNVLVAYAARDGTTANDGDGRNSPFTAALLRNIETPGLEISFLFRNVRDEVMSATKREQQPFVYGSLSKEAIYLKPLATAPAQSTPAPSEAPVTTEDERAWKAIKTSSDASLYEDFLKRFAYSPHAAEVRQRLANLKTKQVVSIAPPVAIAPSAAAPTETIAKLSVERDSNKPISNSAEGNVRNLFAPEDAQRVAAMGTYLKLKMPAFAIGETKVDVPASFRRYVGIWVLKDDSGKDRQRMLILTEVSGDLALGYHVYGPPGTRTPSGEPAGYVFIAGKISDNVLRFNSGKYPVEVKLSEANAMTMQFTDPDRKSKGAIFRLTPLWQLIPVVCKAGFKVGDDNTCEPNKVRGSTVRRPEASGKATPAAPTPPRTAGGSTMEERYRACRKLVKGFAQREACARNGSI</sequence>
<organism evidence="4 5">
    <name type="scientific">Bradyrhizobium sediminis</name>
    <dbReference type="NCBI Taxonomy" id="2840469"/>
    <lineage>
        <taxon>Bacteria</taxon>
        <taxon>Pseudomonadati</taxon>
        <taxon>Pseudomonadota</taxon>
        <taxon>Alphaproteobacteria</taxon>
        <taxon>Hyphomicrobiales</taxon>
        <taxon>Nitrobacteraceae</taxon>
        <taxon>Bradyrhizobium</taxon>
    </lineage>
</organism>
<name>A0A975NPZ2_9BRAD</name>
<dbReference type="InterPro" id="IPR011600">
    <property type="entry name" value="Pept_C14_caspase"/>
</dbReference>
<dbReference type="GO" id="GO:0004197">
    <property type="term" value="F:cysteine-type endopeptidase activity"/>
    <property type="evidence" value="ECO:0007669"/>
    <property type="project" value="InterPro"/>
</dbReference>
<feature type="signal peptide" evidence="2">
    <location>
        <begin position="1"/>
        <end position="25"/>
    </location>
</feature>
<accession>A0A975NPZ2</accession>
<dbReference type="Gene3D" id="3.40.50.1460">
    <property type="match status" value="1"/>
</dbReference>
<dbReference type="EMBL" id="CP076135">
    <property type="protein sequence ID" value="QWG19208.1"/>
    <property type="molecule type" value="Genomic_DNA"/>
</dbReference>
<proteinExistence type="predicted"/>
<feature type="region of interest" description="Disordered" evidence="1">
    <location>
        <begin position="523"/>
        <end position="560"/>
    </location>
</feature>
<gene>
    <name evidence="4" type="ORF">KMZ68_04880</name>
</gene>
<dbReference type="InterPro" id="IPR001309">
    <property type="entry name" value="Pept_C14_p20"/>
</dbReference>
<evidence type="ECO:0000256" key="1">
    <source>
        <dbReference type="SAM" id="MobiDB-lite"/>
    </source>
</evidence>
<protein>
    <submittedName>
        <fullName evidence="4">Caspase family protein</fullName>
    </submittedName>
</protein>
<dbReference type="GO" id="GO:0006508">
    <property type="term" value="P:proteolysis"/>
    <property type="evidence" value="ECO:0007669"/>
    <property type="project" value="InterPro"/>
</dbReference>
<dbReference type="InterPro" id="IPR052039">
    <property type="entry name" value="Caspase-related_regulators"/>
</dbReference>
<dbReference type="KEGG" id="bsei:KMZ68_04880"/>
<dbReference type="AlphaFoldDB" id="A0A975NPZ2"/>
<feature type="domain" description="Caspase family p20" evidence="3">
    <location>
        <begin position="26"/>
        <end position="155"/>
    </location>
</feature>
<dbReference type="RefSeq" id="WP_215614749.1">
    <property type="nucleotide sequence ID" value="NZ_CP076135.1"/>
</dbReference>
<keyword evidence="2" id="KW-0732">Signal</keyword>
<dbReference type="PROSITE" id="PS50208">
    <property type="entry name" value="CASPASE_P20"/>
    <property type="match status" value="1"/>
</dbReference>
<reference evidence="4" key="1">
    <citation type="submission" date="2021-06" db="EMBL/GenBank/DDBJ databases">
        <title>Bradyrhizobium sp. S2-11-2 Genome sequencing.</title>
        <authorList>
            <person name="Jin L."/>
        </authorList>
    </citation>
    <scope>NUCLEOTIDE SEQUENCE</scope>
    <source>
        <strain evidence="4">S2-11-2</strain>
    </source>
</reference>
<evidence type="ECO:0000256" key="2">
    <source>
        <dbReference type="SAM" id="SignalP"/>
    </source>
</evidence>
<dbReference type="PANTHER" id="PTHR22576">
    <property type="entry name" value="MUCOSA ASSOCIATED LYMPHOID TISSUE LYMPHOMA TRANSLOCATION PROTEIN 1/PARACASPASE"/>
    <property type="match status" value="1"/>
</dbReference>
<dbReference type="InterPro" id="IPR029030">
    <property type="entry name" value="Caspase-like_dom_sf"/>
</dbReference>
<dbReference type="SUPFAM" id="SSF52129">
    <property type="entry name" value="Caspase-like"/>
    <property type="match status" value="1"/>
</dbReference>
<evidence type="ECO:0000313" key="5">
    <source>
        <dbReference type="Proteomes" id="UP000680805"/>
    </source>
</evidence>
<dbReference type="PANTHER" id="PTHR22576:SF37">
    <property type="entry name" value="MUCOSA-ASSOCIATED LYMPHOID TISSUE LYMPHOMA TRANSLOCATION PROTEIN 1"/>
    <property type="match status" value="1"/>
</dbReference>
<evidence type="ECO:0000313" key="4">
    <source>
        <dbReference type="EMBL" id="QWG19208.1"/>
    </source>
</evidence>
<dbReference type="Pfam" id="PF00656">
    <property type="entry name" value="Peptidase_C14"/>
    <property type="match status" value="1"/>
</dbReference>
<dbReference type="Proteomes" id="UP000680805">
    <property type="component" value="Chromosome"/>
</dbReference>
<evidence type="ECO:0000259" key="3">
    <source>
        <dbReference type="PROSITE" id="PS50208"/>
    </source>
</evidence>
<feature type="chain" id="PRO_5038021160" evidence="2">
    <location>
        <begin position="26"/>
        <end position="585"/>
    </location>
</feature>